<feature type="compositionally biased region" description="Acidic residues" evidence="1">
    <location>
        <begin position="31"/>
        <end position="46"/>
    </location>
</feature>
<organism evidence="2 3">
    <name type="scientific">Fraxinus pennsylvanica</name>
    <dbReference type="NCBI Taxonomy" id="56036"/>
    <lineage>
        <taxon>Eukaryota</taxon>
        <taxon>Viridiplantae</taxon>
        <taxon>Streptophyta</taxon>
        <taxon>Embryophyta</taxon>
        <taxon>Tracheophyta</taxon>
        <taxon>Spermatophyta</taxon>
        <taxon>Magnoliopsida</taxon>
        <taxon>eudicotyledons</taxon>
        <taxon>Gunneridae</taxon>
        <taxon>Pentapetalae</taxon>
        <taxon>asterids</taxon>
        <taxon>lamiids</taxon>
        <taxon>Lamiales</taxon>
        <taxon>Oleaceae</taxon>
        <taxon>Oleeae</taxon>
        <taxon>Fraxinus</taxon>
    </lineage>
</organism>
<dbReference type="Proteomes" id="UP000834106">
    <property type="component" value="Chromosome 13"/>
</dbReference>
<feature type="region of interest" description="Disordered" evidence="1">
    <location>
        <begin position="1"/>
        <end position="46"/>
    </location>
</feature>
<evidence type="ECO:0000313" key="2">
    <source>
        <dbReference type="EMBL" id="CAI9774845.1"/>
    </source>
</evidence>
<name>A0AAD1ZSF0_9LAMI</name>
<dbReference type="AlphaFoldDB" id="A0AAD1ZSF0"/>
<gene>
    <name evidence="2" type="ORF">FPE_LOCUS22275</name>
</gene>
<feature type="compositionally biased region" description="Basic and acidic residues" evidence="1">
    <location>
        <begin position="1"/>
        <end position="11"/>
    </location>
</feature>
<accession>A0AAD1ZSF0</accession>
<sequence>MMKVHLEERGNTLRKGNPHRPPQLLDHDLQYEDEEDPEVGEGDEEDIMSLHMQPPKTYSQLLKDITKRRKKSKSKWLDTITPGWRLRRKEKLRWIYRPTMLWKGHMKRHSTFLRTMSQKTGLRDQPVSSIG</sequence>
<protein>
    <submittedName>
        <fullName evidence="2">Uncharacterized protein</fullName>
    </submittedName>
</protein>
<reference evidence="2" key="1">
    <citation type="submission" date="2023-05" db="EMBL/GenBank/DDBJ databases">
        <authorList>
            <person name="Huff M."/>
        </authorList>
    </citation>
    <scope>NUCLEOTIDE SEQUENCE</scope>
</reference>
<evidence type="ECO:0000256" key="1">
    <source>
        <dbReference type="SAM" id="MobiDB-lite"/>
    </source>
</evidence>
<keyword evidence="3" id="KW-1185">Reference proteome</keyword>
<dbReference type="EMBL" id="OU503048">
    <property type="protein sequence ID" value="CAI9774845.1"/>
    <property type="molecule type" value="Genomic_DNA"/>
</dbReference>
<proteinExistence type="predicted"/>
<evidence type="ECO:0000313" key="3">
    <source>
        <dbReference type="Proteomes" id="UP000834106"/>
    </source>
</evidence>